<feature type="non-terminal residue" evidence="5">
    <location>
        <position position="1"/>
    </location>
</feature>
<evidence type="ECO:0000313" key="6">
    <source>
        <dbReference type="Proteomes" id="UP000281549"/>
    </source>
</evidence>
<dbReference type="InterPro" id="IPR050897">
    <property type="entry name" value="SMAUG/VTS1_RNA-bind"/>
</dbReference>
<comment type="subcellular location">
    <subcellularLocation>
        <location evidence="1">Cytoplasm</location>
    </subcellularLocation>
</comment>
<dbReference type="InterPro" id="IPR001660">
    <property type="entry name" value="SAM"/>
</dbReference>
<evidence type="ECO:0000256" key="1">
    <source>
        <dbReference type="ARBA" id="ARBA00004496"/>
    </source>
</evidence>
<keyword evidence="2" id="KW-0963">Cytoplasm</keyword>
<dbReference type="Proteomes" id="UP000281549">
    <property type="component" value="Unassembled WGS sequence"/>
</dbReference>
<accession>A0A4P9YK43</accession>
<dbReference type="Gene3D" id="1.10.150.50">
    <property type="entry name" value="Transcription Factor, Ets-1"/>
    <property type="match status" value="1"/>
</dbReference>
<organism evidence="5 6">
    <name type="scientific">Rozella allomycis (strain CSF55)</name>
    <dbReference type="NCBI Taxonomy" id="988480"/>
    <lineage>
        <taxon>Eukaryota</taxon>
        <taxon>Fungi</taxon>
        <taxon>Fungi incertae sedis</taxon>
        <taxon>Cryptomycota</taxon>
        <taxon>Cryptomycota incertae sedis</taxon>
        <taxon>Rozella</taxon>
    </lineage>
</organism>
<dbReference type="SUPFAM" id="SSF47769">
    <property type="entry name" value="SAM/Pointed domain"/>
    <property type="match status" value="1"/>
</dbReference>
<name>A0A4P9YK43_ROZAC</name>
<dbReference type="PROSITE" id="PS50105">
    <property type="entry name" value="SAM_DOMAIN"/>
    <property type="match status" value="1"/>
</dbReference>
<dbReference type="EMBL" id="ML005266">
    <property type="protein sequence ID" value="RKP19221.1"/>
    <property type="molecule type" value="Genomic_DNA"/>
</dbReference>
<reference evidence="6" key="1">
    <citation type="journal article" date="2018" name="Nat. Microbiol.">
        <title>Leveraging single-cell genomics to expand the fungal tree of life.</title>
        <authorList>
            <person name="Ahrendt S.R."/>
            <person name="Quandt C.A."/>
            <person name="Ciobanu D."/>
            <person name="Clum A."/>
            <person name="Salamov A."/>
            <person name="Andreopoulos B."/>
            <person name="Cheng J.F."/>
            <person name="Woyke T."/>
            <person name="Pelin A."/>
            <person name="Henrissat B."/>
            <person name="Reynolds N.K."/>
            <person name="Benny G.L."/>
            <person name="Smith M.E."/>
            <person name="James T.Y."/>
            <person name="Grigoriev I.V."/>
        </authorList>
    </citation>
    <scope>NUCLEOTIDE SEQUENCE [LARGE SCALE GENOMIC DNA]</scope>
    <source>
        <strain evidence="6">CSF55</strain>
    </source>
</reference>
<feature type="non-terminal residue" evidence="5">
    <location>
        <position position="53"/>
    </location>
</feature>
<feature type="domain" description="SAM" evidence="4">
    <location>
        <begin position="1"/>
        <end position="53"/>
    </location>
</feature>
<dbReference type="PANTHER" id="PTHR12515">
    <property type="entry name" value="STERILE ALPHA MOTIF DOMAIN CONTAINING PROTEIN 4-RELATED"/>
    <property type="match status" value="1"/>
</dbReference>
<dbReference type="GO" id="GO:0003729">
    <property type="term" value="F:mRNA binding"/>
    <property type="evidence" value="ECO:0007669"/>
    <property type="project" value="TreeGrafter"/>
</dbReference>
<evidence type="ECO:0000259" key="4">
    <source>
        <dbReference type="PROSITE" id="PS50105"/>
    </source>
</evidence>
<protein>
    <recommendedName>
        <fullName evidence="4">SAM domain-containing protein</fullName>
    </recommendedName>
</protein>
<proteinExistence type="predicted"/>
<dbReference type="GO" id="GO:0000289">
    <property type="term" value="P:nuclear-transcribed mRNA poly(A) tail shortening"/>
    <property type="evidence" value="ECO:0007669"/>
    <property type="project" value="TreeGrafter"/>
</dbReference>
<evidence type="ECO:0000313" key="5">
    <source>
        <dbReference type="EMBL" id="RKP19221.1"/>
    </source>
</evidence>
<gene>
    <name evidence="5" type="ORF">ROZALSC1DRAFT_5756</name>
</gene>
<dbReference type="PANTHER" id="PTHR12515:SF5">
    <property type="entry name" value="PROTEIN SMAUG"/>
    <property type="match status" value="1"/>
</dbReference>
<evidence type="ECO:0000256" key="2">
    <source>
        <dbReference type="ARBA" id="ARBA00022490"/>
    </source>
</evidence>
<evidence type="ECO:0000256" key="3">
    <source>
        <dbReference type="ARBA" id="ARBA00022884"/>
    </source>
</evidence>
<dbReference type="AlphaFoldDB" id="A0A4P9YK43"/>
<keyword evidence="3" id="KW-0694">RNA-binding</keyword>
<dbReference type="GO" id="GO:0000932">
    <property type="term" value="C:P-body"/>
    <property type="evidence" value="ECO:0007669"/>
    <property type="project" value="TreeGrafter"/>
</dbReference>
<sequence>DVPAWLRSLRLHKYSPIFEKMNWKSMIYLTDEQLEAMGVSALGARRKMLKVFD</sequence>
<dbReference type="Pfam" id="PF07647">
    <property type="entry name" value="SAM_2"/>
    <property type="match status" value="1"/>
</dbReference>
<dbReference type="InterPro" id="IPR013761">
    <property type="entry name" value="SAM/pointed_sf"/>
</dbReference>